<comment type="similarity">
    <text evidence="1">Belongs to the WD repeat ESC family.</text>
</comment>
<dbReference type="InterPro" id="IPR019775">
    <property type="entry name" value="WD40_repeat_CS"/>
</dbReference>
<keyword evidence="4" id="KW-0805">Transcription regulation</keyword>
<dbReference type="OrthoDB" id="7318948at2759"/>
<keyword evidence="8" id="KW-1185">Reference proteome</keyword>
<accession>A0A1Y2BQD1</accession>
<evidence type="ECO:0000313" key="8">
    <source>
        <dbReference type="Proteomes" id="UP000193920"/>
    </source>
</evidence>
<dbReference type="STRING" id="1754190.A0A1Y2BQD1"/>
<dbReference type="PROSITE" id="PS50082">
    <property type="entry name" value="WD_REPEATS_2"/>
    <property type="match status" value="1"/>
</dbReference>
<dbReference type="Pfam" id="PF00400">
    <property type="entry name" value="WD40"/>
    <property type="match status" value="1"/>
</dbReference>
<evidence type="ECO:0000256" key="5">
    <source>
        <dbReference type="ARBA" id="ARBA00023163"/>
    </source>
</evidence>
<dbReference type="EMBL" id="MCOG01000145">
    <property type="protein sequence ID" value="ORY36962.1"/>
    <property type="molecule type" value="Genomic_DNA"/>
</dbReference>
<evidence type="ECO:0000256" key="1">
    <source>
        <dbReference type="ARBA" id="ARBA00008075"/>
    </source>
</evidence>
<dbReference type="InterPro" id="IPR001680">
    <property type="entry name" value="WD40_rpt"/>
</dbReference>
<dbReference type="InterPro" id="IPR036322">
    <property type="entry name" value="WD40_repeat_dom_sf"/>
</dbReference>
<name>A0A1Y2BQD1_9FUNG</name>
<dbReference type="SMART" id="SM00320">
    <property type="entry name" value="WD40"/>
    <property type="match status" value="2"/>
</dbReference>
<feature type="repeat" description="WD" evidence="6">
    <location>
        <begin position="138"/>
        <end position="172"/>
    </location>
</feature>
<evidence type="ECO:0000256" key="2">
    <source>
        <dbReference type="ARBA" id="ARBA00022574"/>
    </source>
</evidence>
<evidence type="ECO:0000256" key="6">
    <source>
        <dbReference type="PROSITE-ProRule" id="PRU00221"/>
    </source>
</evidence>
<proteinExistence type="inferred from homology"/>
<reference evidence="7 8" key="1">
    <citation type="submission" date="2016-08" db="EMBL/GenBank/DDBJ databases">
        <title>A Parts List for Fungal Cellulosomes Revealed by Comparative Genomics.</title>
        <authorList>
            <consortium name="DOE Joint Genome Institute"/>
            <person name="Haitjema C.H."/>
            <person name="Gilmore S.P."/>
            <person name="Henske J.K."/>
            <person name="Solomon K.V."/>
            <person name="De Groot R."/>
            <person name="Kuo A."/>
            <person name="Mondo S.J."/>
            <person name="Salamov A.A."/>
            <person name="Labutti K."/>
            <person name="Zhao Z."/>
            <person name="Chiniquy J."/>
            <person name="Barry K."/>
            <person name="Brewer H.M."/>
            <person name="Purvine S.O."/>
            <person name="Wright A.T."/>
            <person name="Boxma B."/>
            <person name="Van Alen T."/>
            <person name="Hackstein J.H."/>
            <person name="Baker S.E."/>
            <person name="Grigoriev I.V."/>
            <person name="O'Malley M.A."/>
        </authorList>
    </citation>
    <scope>NUCLEOTIDE SEQUENCE [LARGE SCALE GENOMIC DNA]</scope>
    <source>
        <strain evidence="7 8">G1</strain>
    </source>
</reference>
<keyword evidence="5" id="KW-0804">Transcription</keyword>
<evidence type="ECO:0000256" key="4">
    <source>
        <dbReference type="ARBA" id="ARBA00023015"/>
    </source>
</evidence>
<dbReference type="PANTHER" id="PTHR10253">
    <property type="entry name" value="POLYCOMB PROTEIN"/>
    <property type="match status" value="1"/>
</dbReference>
<keyword evidence="3" id="KW-0677">Repeat</keyword>
<sequence>MKEEIDETELEKDHEYCLKRLYLKRIIRENHGSPIKQIVFNHQPLSGSEFDASNIVATVAKAGITIYDNEHCGNHFDIMAHFILNGQGYLPGPNGKAPTQMNSMCWVNKIDDAIMVTAGEDKNIHILSLANCKEIAVLSGHGESVEDVISHTINNNIIISASQDGTIRIWDIYKEKCICMFITNYALTVMVKI</sequence>
<gene>
    <name evidence="7" type="ORF">LY90DRAFT_421135</name>
</gene>
<dbReference type="Gene3D" id="2.130.10.10">
    <property type="entry name" value="YVTN repeat-like/Quinoprotein amine dehydrogenase"/>
    <property type="match status" value="1"/>
</dbReference>
<evidence type="ECO:0000256" key="3">
    <source>
        <dbReference type="ARBA" id="ARBA00022737"/>
    </source>
</evidence>
<dbReference type="InterPro" id="IPR015943">
    <property type="entry name" value="WD40/YVTN_repeat-like_dom_sf"/>
</dbReference>
<organism evidence="7 8">
    <name type="scientific">Neocallimastix californiae</name>
    <dbReference type="NCBI Taxonomy" id="1754190"/>
    <lineage>
        <taxon>Eukaryota</taxon>
        <taxon>Fungi</taxon>
        <taxon>Fungi incertae sedis</taxon>
        <taxon>Chytridiomycota</taxon>
        <taxon>Chytridiomycota incertae sedis</taxon>
        <taxon>Neocallimastigomycetes</taxon>
        <taxon>Neocallimastigales</taxon>
        <taxon>Neocallimastigaceae</taxon>
        <taxon>Neocallimastix</taxon>
    </lineage>
</organism>
<dbReference type="Proteomes" id="UP000193920">
    <property type="component" value="Unassembled WGS sequence"/>
</dbReference>
<dbReference type="AlphaFoldDB" id="A0A1Y2BQD1"/>
<comment type="caution">
    <text evidence="7">The sequence shown here is derived from an EMBL/GenBank/DDBJ whole genome shotgun (WGS) entry which is preliminary data.</text>
</comment>
<dbReference type="SUPFAM" id="SSF50978">
    <property type="entry name" value="WD40 repeat-like"/>
    <property type="match status" value="1"/>
</dbReference>
<keyword evidence="2 6" id="KW-0853">WD repeat</keyword>
<dbReference type="InterPro" id="IPR051243">
    <property type="entry name" value="PcG_WD-repeat"/>
</dbReference>
<protein>
    <submittedName>
        <fullName evidence="7">WD40 repeat-like protein</fullName>
    </submittedName>
</protein>
<dbReference type="PROSITE" id="PS50294">
    <property type="entry name" value="WD_REPEATS_REGION"/>
    <property type="match status" value="1"/>
</dbReference>
<dbReference type="PROSITE" id="PS00678">
    <property type="entry name" value="WD_REPEATS_1"/>
    <property type="match status" value="1"/>
</dbReference>
<evidence type="ECO:0000313" key="7">
    <source>
        <dbReference type="EMBL" id="ORY36962.1"/>
    </source>
</evidence>